<organism evidence="1 2">
    <name type="scientific">Stentor coeruleus</name>
    <dbReference type="NCBI Taxonomy" id="5963"/>
    <lineage>
        <taxon>Eukaryota</taxon>
        <taxon>Sar</taxon>
        <taxon>Alveolata</taxon>
        <taxon>Ciliophora</taxon>
        <taxon>Postciliodesmatophora</taxon>
        <taxon>Heterotrichea</taxon>
        <taxon>Heterotrichida</taxon>
        <taxon>Stentoridae</taxon>
        <taxon>Stentor</taxon>
    </lineage>
</organism>
<protein>
    <submittedName>
        <fullName evidence="1">Uncharacterized protein</fullName>
    </submittedName>
</protein>
<evidence type="ECO:0000313" key="2">
    <source>
        <dbReference type="Proteomes" id="UP000187209"/>
    </source>
</evidence>
<reference evidence="1 2" key="1">
    <citation type="submission" date="2016-11" db="EMBL/GenBank/DDBJ databases">
        <title>The macronuclear genome of Stentor coeruleus: a giant cell with tiny introns.</title>
        <authorList>
            <person name="Slabodnick M."/>
            <person name="Ruby J.G."/>
            <person name="Reiff S.B."/>
            <person name="Swart E.C."/>
            <person name="Gosai S."/>
            <person name="Prabakaran S."/>
            <person name="Witkowska E."/>
            <person name="Larue G.E."/>
            <person name="Fisher S."/>
            <person name="Freeman R.M."/>
            <person name="Gunawardena J."/>
            <person name="Chu W."/>
            <person name="Stover N.A."/>
            <person name="Gregory B.D."/>
            <person name="Nowacki M."/>
            <person name="Derisi J."/>
            <person name="Roy S.W."/>
            <person name="Marshall W.F."/>
            <person name="Sood P."/>
        </authorList>
    </citation>
    <scope>NUCLEOTIDE SEQUENCE [LARGE SCALE GENOMIC DNA]</scope>
    <source>
        <strain evidence="1">WM001</strain>
    </source>
</reference>
<evidence type="ECO:0000313" key="1">
    <source>
        <dbReference type="EMBL" id="OMJ67760.1"/>
    </source>
</evidence>
<sequence length="146" mass="17153">MQFSNLTDVISKIRQTPVQKKAFYEEPYPYAELYSRPPIVKKPIFNKSMDLRQDMMKKIRIKYQTLANPHQHGITLRHSNEISLLPKIKKQLFKSKIQNKIAGFNSSFKNRESFSVTPSHKRHLLLYKINKSPKVLSYDTGFSESH</sequence>
<name>A0A1R2ATN1_9CILI</name>
<dbReference type="AlphaFoldDB" id="A0A1R2ATN1"/>
<keyword evidence="2" id="KW-1185">Reference proteome</keyword>
<accession>A0A1R2ATN1</accession>
<dbReference type="Proteomes" id="UP000187209">
    <property type="component" value="Unassembled WGS sequence"/>
</dbReference>
<dbReference type="EMBL" id="MPUH01001440">
    <property type="protein sequence ID" value="OMJ67760.1"/>
    <property type="molecule type" value="Genomic_DNA"/>
</dbReference>
<gene>
    <name evidence="1" type="ORF">SteCoe_34995</name>
</gene>
<proteinExistence type="predicted"/>
<comment type="caution">
    <text evidence="1">The sequence shown here is derived from an EMBL/GenBank/DDBJ whole genome shotgun (WGS) entry which is preliminary data.</text>
</comment>